<dbReference type="Pfam" id="PF00010">
    <property type="entry name" value="HLH"/>
    <property type="match status" value="1"/>
</dbReference>
<comment type="caution">
    <text evidence="3">The sequence shown here is derived from an EMBL/GenBank/DDBJ whole genome shotgun (WGS) entry which is preliminary data.</text>
</comment>
<dbReference type="InterPro" id="IPR050283">
    <property type="entry name" value="E-box_TF_Regulators"/>
</dbReference>
<protein>
    <recommendedName>
        <fullName evidence="2">BHLH domain-containing protein</fullName>
    </recommendedName>
</protein>
<dbReference type="PROSITE" id="PS50888">
    <property type="entry name" value="BHLH"/>
    <property type="match status" value="1"/>
</dbReference>
<reference evidence="3 5" key="1">
    <citation type="submission" date="2020-08" db="EMBL/GenBank/DDBJ databases">
        <authorList>
            <person name="Koutsovoulos G."/>
            <person name="Danchin GJ E."/>
        </authorList>
    </citation>
    <scope>NUCLEOTIDE SEQUENCE [LARGE SCALE GENOMIC DNA]</scope>
</reference>
<keyword evidence="1" id="KW-0238">DNA-binding</keyword>
<evidence type="ECO:0000313" key="3">
    <source>
        <dbReference type="EMBL" id="CAD2173052.1"/>
    </source>
</evidence>
<evidence type="ECO:0000259" key="2">
    <source>
        <dbReference type="PROSITE" id="PS50888"/>
    </source>
</evidence>
<feature type="domain" description="BHLH" evidence="2">
    <location>
        <begin position="10"/>
        <end position="63"/>
    </location>
</feature>
<proteinExistence type="predicted"/>
<dbReference type="GO" id="GO:0032502">
    <property type="term" value="P:developmental process"/>
    <property type="evidence" value="ECO:0007669"/>
    <property type="project" value="TreeGrafter"/>
</dbReference>
<dbReference type="GO" id="GO:0046983">
    <property type="term" value="F:protein dimerization activity"/>
    <property type="evidence" value="ECO:0007669"/>
    <property type="project" value="InterPro"/>
</dbReference>
<gene>
    <name evidence="3" type="ORF">MENT_LOCUS24638</name>
    <name evidence="4" type="ORF">MENT_LOCUS35523</name>
</gene>
<dbReference type="InterPro" id="IPR011598">
    <property type="entry name" value="bHLH_dom"/>
</dbReference>
<name>A0A6V7VDW7_MELEN</name>
<dbReference type="EMBL" id="CAJEWN010000211">
    <property type="protein sequence ID" value="CAD2173052.1"/>
    <property type="molecule type" value="Genomic_DNA"/>
</dbReference>
<dbReference type="EMBL" id="CAJEWN010000461">
    <property type="protein sequence ID" value="CAD2183244.1"/>
    <property type="molecule type" value="Genomic_DNA"/>
</dbReference>
<dbReference type="GO" id="GO:0000977">
    <property type="term" value="F:RNA polymerase II transcription regulatory region sequence-specific DNA binding"/>
    <property type="evidence" value="ECO:0007669"/>
    <property type="project" value="TreeGrafter"/>
</dbReference>
<evidence type="ECO:0000313" key="4">
    <source>
        <dbReference type="EMBL" id="CAD2183244.1"/>
    </source>
</evidence>
<dbReference type="Proteomes" id="UP000580250">
    <property type="component" value="Unassembled WGS sequence"/>
</dbReference>
<dbReference type="SMART" id="SM00353">
    <property type="entry name" value="HLH"/>
    <property type="match status" value="1"/>
</dbReference>
<dbReference type="InterPro" id="IPR036638">
    <property type="entry name" value="HLH_DNA-bd_sf"/>
</dbReference>
<accession>A0A6V7VDW7</accession>
<dbReference type="SUPFAM" id="SSF47459">
    <property type="entry name" value="HLH, helix-loop-helix DNA-binding domain"/>
    <property type="match status" value="1"/>
</dbReference>
<dbReference type="PANTHER" id="PTHR23349:SF108">
    <property type="entry name" value="BHLH DOMAIN-CONTAINING PROTEIN"/>
    <property type="match status" value="1"/>
</dbReference>
<dbReference type="Gene3D" id="4.10.280.10">
    <property type="entry name" value="Helix-loop-helix DNA-binding domain"/>
    <property type="match status" value="1"/>
</dbReference>
<evidence type="ECO:0000256" key="1">
    <source>
        <dbReference type="ARBA" id="ARBA00023125"/>
    </source>
</evidence>
<dbReference type="AlphaFoldDB" id="A0A6V7VDW7"/>
<sequence length="69" mass="8372">MKITDHRKLRRAHLKNIRERERVVYVNKAFLMLRACLPQMRGRKRRVSKLKLLRAAVEHIKSLEIILRN</sequence>
<dbReference type="GO" id="GO:0000981">
    <property type="term" value="F:DNA-binding transcription factor activity, RNA polymerase II-specific"/>
    <property type="evidence" value="ECO:0007669"/>
    <property type="project" value="TreeGrafter"/>
</dbReference>
<organism evidence="3 5">
    <name type="scientific">Meloidogyne enterolobii</name>
    <name type="common">Root-knot nematode worm</name>
    <name type="synonym">Meloidogyne mayaguensis</name>
    <dbReference type="NCBI Taxonomy" id="390850"/>
    <lineage>
        <taxon>Eukaryota</taxon>
        <taxon>Metazoa</taxon>
        <taxon>Ecdysozoa</taxon>
        <taxon>Nematoda</taxon>
        <taxon>Chromadorea</taxon>
        <taxon>Rhabditida</taxon>
        <taxon>Tylenchina</taxon>
        <taxon>Tylenchomorpha</taxon>
        <taxon>Tylenchoidea</taxon>
        <taxon>Meloidogynidae</taxon>
        <taxon>Meloidogyninae</taxon>
        <taxon>Meloidogyne</taxon>
    </lineage>
</organism>
<dbReference type="PANTHER" id="PTHR23349">
    <property type="entry name" value="BASIC HELIX-LOOP-HELIX TRANSCRIPTION FACTOR, TWIST"/>
    <property type="match status" value="1"/>
</dbReference>
<evidence type="ECO:0000313" key="5">
    <source>
        <dbReference type="Proteomes" id="UP000580250"/>
    </source>
</evidence>